<dbReference type="InterPro" id="IPR005616">
    <property type="entry name" value="CcmH/CycL/Ccl2/NrfF_N"/>
</dbReference>
<keyword evidence="2" id="KW-0812">Transmembrane</keyword>
<dbReference type="CDD" id="cd16378">
    <property type="entry name" value="CcmH_N"/>
    <property type="match status" value="1"/>
</dbReference>
<dbReference type="InterPro" id="IPR051263">
    <property type="entry name" value="C-type_cytochrome_biogenesis"/>
</dbReference>
<comment type="function">
    <text evidence="2">Possible subunit of a heme lyase.</text>
</comment>
<keyword evidence="2" id="KW-0732">Signal</keyword>
<evidence type="ECO:0000313" key="4">
    <source>
        <dbReference type="EMBL" id="MBU2875589.1"/>
    </source>
</evidence>
<evidence type="ECO:0000256" key="2">
    <source>
        <dbReference type="RuleBase" id="RU364112"/>
    </source>
</evidence>
<feature type="domain" description="CcmH/CycL/Ccl2/NrfF N-terminal" evidence="3">
    <location>
        <begin position="9"/>
        <end position="150"/>
    </location>
</feature>
<keyword evidence="2" id="KW-0472">Membrane</keyword>
<keyword evidence="2" id="KW-0479">Metal-binding</keyword>
<gene>
    <name evidence="4" type="ORF">KO508_16445</name>
</gene>
<keyword evidence="2" id="KW-0349">Heme</keyword>
<evidence type="ECO:0000256" key="1">
    <source>
        <dbReference type="ARBA" id="ARBA00022748"/>
    </source>
</evidence>
<feature type="signal peptide" evidence="2">
    <location>
        <begin position="1"/>
        <end position="19"/>
    </location>
</feature>
<dbReference type="PANTHER" id="PTHR47870">
    <property type="entry name" value="CYTOCHROME C-TYPE BIOGENESIS PROTEIN CCMH"/>
    <property type="match status" value="1"/>
</dbReference>
<evidence type="ECO:0000259" key="3">
    <source>
        <dbReference type="Pfam" id="PF03918"/>
    </source>
</evidence>
<protein>
    <recommendedName>
        <fullName evidence="2">Cytochrome c-type biogenesis protein</fullName>
    </recommendedName>
</protein>
<comment type="similarity">
    <text evidence="2">Belongs to the CcmH/CycL/Ccl2/NrfF family.</text>
</comment>
<dbReference type="RefSeq" id="WP_216009367.1">
    <property type="nucleotide sequence ID" value="NZ_JAHKPV010000021.1"/>
</dbReference>
<dbReference type="Pfam" id="PF03918">
    <property type="entry name" value="CcmH"/>
    <property type="match status" value="1"/>
</dbReference>
<keyword evidence="2" id="KW-0408">Iron</keyword>
<dbReference type="EMBL" id="JAHKPV010000021">
    <property type="protein sequence ID" value="MBU2875589.1"/>
    <property type="molecule type" value="Genomic_DNA"/>
</dbReference>
<dbReference type="Proteomes" id="UP000753376">
    <property type="component" value="Unassembled WGS sequence"/>
</dbReference>
<keyword evidence="1" id="KW-0201">Cytochrome c-type biogenesis</keyword>
<feature type="chain" id="PRO_5044991285" description="Cytochrome c-type biogenesis protein" evidence="2">
    <location>
        <begin position="20"/>
        <end position="159"/>
    </location>
</feature>
<accession>A0ABS6ACW8</accession>
<feature type="transmembrane region" description="Helical" evidence="2">
    <location>
        <begin position="104"/>
        <end position="126"/>
    </location>
</feature>
<name>A0ABS6ACW8_9GAMM</name>
<reference evidence="4 5" key="1">
    <citation type="submission" date="2021-05" db="EMBL/GenBank/DDBJ databases">
        <title>Draft genomes of bacteria isolated from model marine particles.</title>
        <authorList>
            <person name="Datta M.S."/>
            <person name="Schwartzman J.A."/>
            <person name="Enke T.N."/>
            <person name="Saavedra J."/>
            <person name="Cermak N."/>
            <person name="Cordero O.X."/>
        </authorList>
    </citation>
    <scope>NUCLEOTIDE SEQUENCE [LARGE SCALE GENOMIC DNA]</scope>
    <source>
        <strain evidence="4 5">D2M19</strain>
    </source>
</reference>
<keyword evidence="2" id="KW-1133">Transmembrane helix</keyword>
<evidence type="ECO:0000313" key="5">
    <source>
        <dbReference type="Proteomes" id="UP000753376"/>
    </source>
</evidence>
<dbReference type="PANTHER" id="PTHR47870:SF1">
    <property type="entry name" value="CYTOCHROME C-TYPE BIOGENESIS PROTEIN CCMH"/>
    <property type="match status" value="1"/>
</dbReference>
<keyword evidence="5" id="KW-1185">Reference proteome</keyword>
<proteinExistence type="inferred from homology"/>
<comment type="caution">
    <text evidence="4">The sequence shown here is derived from an EMBL/GenBank/DDBJ whole genome shotgun (WGS) entry which is preliminary data.</text>
</comment>
<sequence length="159" mass="17516">MLRILCFVVATVASSMTFADVSAVYGFDDRSEEQRYQNLIAELRCPKCQNQNIADSNSPISKDMRNAVYQMMLDGASDQEIVDSLVGRFGEFVKYKPDLDSRTFMLWATPAIAVLGGLIVVAGIVVRSRRTGTAAPTLSAEEQARIDRMLAEKNRNGSA</sequence>
<organism evidence="4 5">
    <name type="scientific">Marinobacter salexigens</name>
    <dbReference type="NCBI Taxonomy" id="1925763"/>
    <lineage>
        <taxon>Bacteria</taxon>
        <taxon>Pseudomonadati</taxon>
        <taxon>Pseudomonadota</taxon>
        <taxon>Gammaproteobacteria</taxon>
        <taxon>Pseudomonadales</taxon>
        <taxon>Marinobacteraceae</taxon>
        <taxon>Marinobacter</taxon>
    </lineage>
</organism>